<evidence type="ECO:0000256" key="6">
    <source>
        <dbReference type="SAM" id="MobiDB-lite"/>
    </source>
</evidence>
<keyword evidence="9" id="KW-1185">Reference proteome</keyword>
<keyword evidence="5 7" id="KW-0472">Membrane</keyword>
<feature type="transmembrane region" description="Helical" evidence="7">
    <location>
        <begin position="106"/>
        <end position="124"/>
    </location>
</feature>
<evidence type="ECO:0000256" key="7">
    <source>
        <dbReference type="SAM" id="Phobius"/>
    </source>
</evidence>
<comment type="subcellular location">
    <subcellularLocation>
        <location evidence="1">Membrane</location>
    </subcellularLocation>
</comment>
<dbReference type="GO" id="GO:0009706">
    <property type="term" value="C:chloroplast inner membrane"/>
    <property type="evidence" value="ECO:0007669"/>
    <property type="project" value="TreeGrafter"/>
</dbReference>
<evidence type="ECO:0000256" key="5">
    <source>
        <dbReference type="ARBA" id="ARBA00023136"/>
    </source>
</evidence>
<keyword evidence="4 7" id="KW-1133">Transmembrane helix</keyword>
<comment type="caution">
    <text evidence="8">The sequence shown here is derived from an EMBL/GenBank/DDBJ whole genome shotgun (WGS) entry which is preliminary data.</text>
</comment>
<dbReference type="Pfam" id="PF03647">
    <property type="entry name" value="Tmemb_14"/>
    <property type="match status" value="1"/>
</dbReference>
<feature type="transmembrane region" description="Helical" evidence="7">
    <location>
        <begin position="78"/>
        <end position="99"/>
    </location>
</feature>
<reference evidence="8 9" key="1">
    <citation type="journal article" date="2023" name="Hortic Res">
        <title>Pangenome of water caltrop reveals structural variations and asymmetric subgenome divergence after allopolyploidization.</title>
        <authorList>
            <person name="Zhang X."/>
            <person name="Chen Y."/>
            <person name="Wang L."/>
            <person name="Yuan Y."/>
            <person name="Fang M."/>
            <person name="Shi L."/>
            <person name="Lu R."/>
            <person name="Comes H.P."/>
            <person name="Ma Y."/>
            <person name="Chen Y."/>
            <person name="Huang G."/>
            <person name="Zhou Y."/>
            <person name="Zheng Z."/>
            <person name="Qiu Y."/>
        </authorList>
    </citation>
    <scope>NUCLEOTIDE SEQUENCE [LARGE SCALE GENOMIC DNA]</scope>
    <source>
        <strain evidence="8">F231</strain>
    </source>
</reference>
<dbReference type="PANTHER" id="PTHR12668">
    <property type="entry name" value="TRANSMEMBRANE PROTEIN 14, 15"/>
    <property type="match status" value="1"/>
</dbReference>
<evidence type="ECO:0000313" key="8">
    <source>
        <dbReference type="EMBL" id="KAK4769423.1"/>
    </source>
</evidence>
<evidence type="ECO:0000256" key="3">
    <source>
        <dbReference type="ARBA" id="ARBA00022692"/>
    </source>
</evidence>
<organism evidence="8 9">
    <name type="scientific">Trapa natans</name>
    <name type="common">Water chestnut</name>
    <dbReference type="NCBI Taxonomy" id="22666"/>
    <lineage>
        <taxon>Eukaryota</taxon>
        <taxon>Viridiplantae</taxon>
        <taxon>Streptophyta</taxon>
        <taxon>Embryophyta</taxon>
        <taxon>Tracheophyta</taxon>
        <taxon>Spermatophyta</taxon>
        <taxon>Magnoliopsida</taxon>
        <taxon>eudicotyledons</taxon>
        <taxon>Gunneridae</taxon>
        <taxon>Pentapetalae</taxon>
        <taxon>rosids</taxon>
        <taxon>malvids</taxon>
        <taxon>Myrtales</taxon>
        <taxon>Lythraceae</taxon>
        <taxon>Trapa</taxon>
    </lineage>
</organism>
<feature type="compositionally biased region" description="Polar residues" evidence="6">
    <location>
        <begin position="193"/>
        <end position="205"/>
    </location>
</feature>
<proteinExistence type="inferred from homology"/>
<name>A0AAN7KHR5_TRANT</name>
<dbReference type="Gene3D" id="1.10.10.1740">
    <property type="entry name" value="Transmembrane protein 14-like"/>
    <property type="match status" value="1"/>
</dbReference>
<accession>A0AAN7KHR5</accession>
<dbReference type="EMBL" id="JAXQNO010000021">
    <property type="protein sequence ID" value="KAK4769423.1"/>
    <property type="molecule type" value="Genomic_DNA"/>
</dbReference>
<dbReference type="InterPro" id="IPR005349">
    <property type="entry name" value="TMEM14"/>
</dbReference>
<dbReference type="Proteomes" id="UP001346149">
    <property type="component" value="Unassembled WGS sequence"/>
</dbReference>
<evidence type="ECO:0000256" key="2">
    <source>
        <dbReference type="ARBA" id="ARBA00007590"/>
    </source>
</evidence>
<keyword evidence="3 7" id="KW-0812">Transmembrane</keyword>
<dbReference type="GO" id="GO:0015245">
    <property type="term" value="F:fatty acid transmembrane transporter activity"/>
    <property type="evidence" value="ECO:0007669"/>
    <property type="project" value="TreeGrafter"/>
</dbReference>
<evidence type="ECO:0000256" key="1">
    <source>
        <dbReference type="ARBA" id="ARBA00004370"/>
    </source>
</evidence>
<comment type="similarity">
    <text evidence="2">Belongs to the TMEM14 family.</text>
</comment>
<evidence type="ECO:0000313" key="9">
    <source>
        <dbReference type="Proteomes" id="UP001346149"/>
    </source>
</evidence>
<feature type="region of interest" description="Disordered" evidence="6">
    <location>
        <begin position="187"/>
        <end position="216"/>
    </location>
</feature>
<gene>
    <name evidence="8" type="ORF">SAY86_027573</name>
</gene>
<sequence>MSSSCLTVTLGLPLSGSPPPVRSTRFNGGSSAWPLSSLGSNTRISESLWPNLRFIGGCRPISSSNRRPLVCRSQLTELAPATSAVYGSLLLGGGLFAYLRSGSKGSLAGGLTGAALMAVAYYLMQSPETKAYGDALGFGSALLFSSVFGIRMAATRKLTPSGPLLVSIMTLASKVSASRSNCRNVEWPRKTHTTSLPDSIGNQSRLPAKPHSRPSW</sequence>
<evidence type="ECO:0000256" key="4">
    <source>
        <dbReference type="ARBA" id="ARBA00022989"/>
    </source>
</evidence>
<feature type="transmembrane region" description="Helical" evidence="7">
    <location>
        <begin position="136"/>
        <end position="154"/>
    </location>
</feature>
<dbReference type="PANTHER" id="PTHR12668:SF38">
    <property type="entry name" value="PROTEIN FATTY ACID EXPORT 4, CHLOROPLASTIC"/>
    <property type="match status" value="1"/>
</dbReference>
<dbReference type="InterPro" id="IPR044890">
    <property type="entry name" value="TMEM14_sf"/>
</dbReference>
<dbReference type="AlphaFoldDB" id="A0AAN7KHR5"/>
<protein>
    <submittedName>
        <fullName evidence="8">Uncharacterized protein</fullName>
    </submittedName>
</protein>